<dbReference type="Pfam" id="PF00989">
    <property type="entry name" value="PAS"/>
    <property type="match status" value="1"/>
</dbReference>
<reference evidence="12 13" key="1">
    <citation type="journal article" date="2016" name="Nat. Commun.">
        <title>Thousands of microbial genomes shed light on interconnected biogeochemical processes in an aquifer system.</title>
        <authorList>
            <person name="Anantharaman K."/>
            <person name="Brown C.T."/>
            <person name="Hug L.A."/>
            <person name="Sharon I."/>
            <person name="Castelle C.J."/>
            <person name="Probst A.J."/>
            <person name="Thomas B.C."/>
            <person name="Singh A."/>
            <person name="Wilkins M.J."/>
            <person name="Karaoz U."/>
            <person name="Brodie E.L."/>
            <person name="Williams K.H."/>
            <person name="Hubbard S.S."/>
            <person name="Banfield J.F."/>
        </authorList>
    </citation>
    <scope>NUCLEOTIDE SEQUENCE [LARGE SCALE GENOMIC DNA]</scope>
</reference>
<feature type="transmembrane region" description="Helical" evidence="9">
    <location>
        <begin position="90"/>
        <end position="112"/>
    </location>
</feature>
<dbReference type="Proteomes" id="UP000177905">
    <property type="component" value="Unassembled WGS sequence"/>
</dbReference>
<dbReference type="CDD" id="cd00082">
    <property type="entry name" value="HisKA"/>
    <property type="match status" value="1"/>
</dbReference>
<dbReference type="Gene3D" id="3.30.565.10">
    <property type="entry name" value="Histidine kinase-like ATPase, C-terminal domain"/>
    <property type="match status" value="1"/>
</dbReference>
<protein>
    <recommendedName>
        <fullName evidence="2">histidine kinase</fullName>
        <ecNumber evidence="2">2.7.13.3</ecNumber>
    </recommendedName>
</protein>
<accession>A0A1F4S3I1</accession>
<name>A0A1F4S3I1_UNCSA</name>
<dbReference type="InterPro" id="IPR035965">
    <property type="entry name" value="PAS-like_dom_sf"/>
</dbReference>
<feature type="transmembrane region" description="Helical" evidence="9">
    <location>
        <begin position="255"/>
        <end position="278"/>
    </location>
</feature>
<dbReference type="Gene3D" id="3.30.450.20">
    <property type="entry name" value="PAS domain"/>
    <property type="match status" value="1"/>
</dbReference>
<feature type="transmembrane region" description="Helical" evidence="9">
    <location>
        <begin position="227"/>
        <end position="249"/>
    </location>
</feature>
<dbReference type="EC" id="2.7.13.3" evidence="2"/>
<dbReference type="InterPro" id="IPR005467">
    <property type="entry name" value="His_kinase_dom"/>
</dbReference>
<keyword evidence="5" id="KW-0547">Nucleotide-binding</keyword>
<keyword evidence="9" id="KW-0812">Transmembrane</keyword>
<feature type="transmembrane region" description="Helical" evidence="9">
    <location>
        <begin position="6"/>
        <end position="25"/>
    </location>
</feature>
<dbReference type="InterPro" id="IPR029016">
    <property type="entry name" value="GAF-like_dom_sf"/>
</dbReference>
<evidence type="ECO:0000256" key="3">
    <source>
        <dbReference type="ARBA" id="ARBA00022553"/>
    </source>
</evidence>
<dbReference type="SMART" id="SM00387">
    <property type="entry name" value="HATPase_c"/>
    <property type="match status" value="1"/>
</dbReference>
<evidence type="ECO:0000256" key="4">
    <source>
        <dbReference type="ARBA" id="ARBA00022679"/>
    </source>
</evidence>
<evidence type="ECO:0000256" key="2">
    <source>
        <dbReference type="ARBA" id="ARBA00012438"/>
    </source>
</evidence>
<keyword evidence="9" id="KW-0472">Membrane</keyword>
<dbReference type="SMART" id="SM00388">
    <property type="entry name" value="HisKA"/>
    <property type="match status" value="1"/>
</dbReference>
<feature type="transmembrane region" description="Helical" evidence="9">
    <location>
        <begin position="37"/>
        <end position="58"/>
    </location>
</feature>
<dbReference type="NCBIfam" id="TIGR00229">
    <property type="entry name" value="sensory_box"/>
    <property type="match status" value="1"/>
</dbReference>
<feature type="transmembrane region" description="Helical" evidence="9">
    <location>
        <begin position="158"/>
        <end position="178"/>
    </location>
</feature>
<dbReference type="GO" id="GO:0000155">
    <property type="term" value="F:phosphorelay sensor kinase activity"/>
    <property type="evidence" value="ECO:0007669"/>
    <property type="project" value="InterPro"/>
</dbReference>
<feature type="transmembrane region" description="Helical" evidence="9">
    <location>
        <begin position="293"/>
        <end position="313"/>
    </location>
</feature>
<dbReference type="InterPro" id="IPR031621">
    <property type="entry name" value="HisKA_7TM"/>
</dbReference>
<dbReference type="InterPro" id="IPR003661">
    <property type="entry name" value="HisK_dim/P_dom"/>
</dbReference>
<dbReference type="CDD" id="cd00130">
    <property type="entry name" value="PAS"/>
    <property type="match status" value="1"/>
</dbReference>
<evidence type="ECO:0000259" key="10">
    <source>
        <dbReference type="PROSITE" id="PS50109"/>
    </source>
</evidence>
<dbReference type="InterPro" id="IPR003018">
    <property type="entry name" value="GAF"/>
</dbReference>
<keyword evidence="3" id="KW-0597">Phosphoprotein</keyword>
<keyword evidence="7" id="KW-0067">ATP-binding</keyword>
<dbReference type="SUPFAM" id="SSF55785">
    <property type="entry name" value="PYP-like sensor domain (PAS domain)"/>
    <property type="match status" value="1"/>
</dbReference>
<dbReference type="Pfam" id="PF16927">
    <property type="entry name" value="HisKA_7TM"/>
    <property type="match status" value="1"/>
</dbReference>
<dbReference type="EMBL" id="MEUA01000027">
    <property type="protein sequence ID" value="OGC14984.1"/>
    <property type="molecule type" value="Genomic_DNA"/>
</dbReference>
<dbReference type="SUPFAM" id="SSF55781">
    <property type="entry name" value="GAF domain-like"/>
    <property type="match status" value="1"/>
</dbReference>
<feature type="transmembrane region" description="Helical" evidence="9">
    <location>
        <begin position="194"/>
        <end position="215"/>
    </location>
</feature>
<evidence type="ECO:0000313" key="12">
    <source>
        <dbReference type="EMBL" id="OGC14984.1"/>
    </source>
</evidence>
<evidence type="ECO:0000256" key="8">
    <source>
        <dbReference type="ARBA" id="ARBA00023012"/>
    </source>
</evidence>
<dbReference type="PRINTS" id="PR00344">
    <property type="entry name" value="BCTRLSENSOR"/>
</dbReference>
<evidence type="ECO:0000256" key="5">
    <source>
        <dbReference type="ARBA" id="ARBA00022741"/>
    </source>
</evidence>
<comment type="catalytic activity">
    <reaction evidence="1">
        <text>ATP + protein L-histidine = ADP + protein N-phospho-L-histidine.</text>
        <dbReference type="EC" id="2.7.13.3"/>
    </reaction>
</comment>
<dbReference type="Gene3D" id="3.30.450.40">
    <property type="match status" value="1"/>
</dbReference>
<dbReference type="InterPro" id="IPR036097">
    <property type="entry name" value="HisK_dim/P_sf"/>
</dbReference>
<feature type="transmembrane region" description="Helical" evidence="9">
    <location>
        <begin position="127"/>
        <end position="146"/>
    </location>
</feature>
<dbReference type="Pfam" id="PF02518">
    <property type="entry name" value="HATPase_c"/>
    <property type="match status" value="1"/>
</dbReference>
<comment type="caution">
    <text evidence="12">The sequence shown here is derived from an EMBL/GenBank/DDBJ whole genome shotgun (WGS) entry which is preliminary data.</text>
</comment>
<organism evidence="12 13">
    <name type="scientific">candidate division WOR-1 bacterium RIFOXYB2_FULL_36_35</name>
    <dbReference type="NCBI Taxonomy" id="1802578"/>
    <lineage>
        <taxon>Bacteria</taxon>
        <taxon>Bacillati</taxon>
        <taxon>Saganbacteria</taxon>
    </lineage>
</organism>
<dbReference type="PROSITE" id="PS50112">
    <property type="entry name" value="PAS"/>
    <property type="match status" value="1"/>
</dbReference>
<keyword evidence="9" id="KW-1133">Transmembrane helix</keyword>
<dbReference type="InterPro" id="IPR003594">
    <property type="entry name" value="HATPase_dom"/>
</dbReference>
<feature type="domain" description="Histidine kinase" evidence="10">
    <location>
        <begin position="675"/>
        <end position="888"/>
    </location>
</feature>
<dbReference type="AlphaFoldDB" id="A0A1F4S3I1"/>
<evidence type="ECO:0000256" key="7">
    <source>
        <dbReference type="ARBA" id="ARBA00022840"/>
    </source>
</evidence>
<dbReference type="PANTHER" id="PTHR43065">
    <property type="entry name" value="SENSOR HISTIDINE KINASE"/>
    <property type="match status" value="1"/>
</dbReference>
<dbReference type="InterPro" id="IPR004358">
    <property type="entry name" value="Sig_transdc_His_kin-like_C"/>
</dbReference>
<sequence>MGFSSFFTIGPPFTLIMAFFITYAIIHYKLLNIENFLIRGVLFLFIILAVTGTIVSFILGWGKFLFSFYLVLANLALGSMVLLNNVKNKINLSFFGVICGVILWTIGVYIFFWHNTDLDILFTSGKIAFLGASFIPAFLLFFSLVFPKEINPISKVQWGLIVFPIIFFPICVFSNLILKEVSFGANGIMRTYGFMYPLFLLYYLIYFGLFFHVLFTKARKFSGVNQIQIRYVALAFGFSALIAITTNLILPSMRITYLTFLGPNSTIILIGIITYAILRHRLMSLEIIIQKSFIYGIAMAAIMAIYVIAIMFSEQFLRGILGYNSNLAIGSVVIIISFIAMPFVKSLQDITDKIFFKTKYDYQKTLRDMSRKIATQIRVEDLTDLIVSTFIKTMKVSEVSFLLLEKERGKYRSVPFNGDAEENKYKYIEMDANGPIPNWLLMRNDILFIDEIEDEISKQKGFQSKDEEIFLKKTRDDMARLGGIIWIPVISKNELTAIIFLGQKASGETFTLEDMVLLITLANQVAVALENTKLYEEVLTVKNYIQDIVDAMISGVLTIDVYGEIKIFNPMAEKITGLSHNDVIGKNFKELFLNNEISKILEATLKNRCFNSFESKLMVSDHFVPVSLSSTILVNTQGKKIGALLSITDLSEIKVLEEKARRVDKISALGTMAAGMAHEIKNPLSSLNVFSQLLPQRRNEKEFIDKLIETMPKEIKRINSIVETLMGFVKSNSPSFTHLNIKEVVEDNVKYFTEKAKLSSIEINTQYQTNLPLITADKEQLSQVFSNLILNAIQSIHNKGEINIDIREGRKIEGVLQDIIIEIKDTGHGISPENLKKIFDPFFTTKHLGTGLGLAITHSIIDGHKGSINIDSELGKGTWVKIILPVKQES</sequence>
<keyword evidence="6" id="KW-0418">Kinase</keyword>
<dbReference type="PANTHER" id="PTHR43065:SF10">
    <property type="entry name" value="PEROXIDE STRESS-ACTIVATED HISTIDINE KINASE MAK3"/>
    <property type="match status" value="1"/>
</dbReference>
<feature type="transmembrane region" description="Helical" evidence="9">
    <location>
        <begin position="64"/>
        <end position="83"/>
    </location>
</feature>
<feature type="domain" description="PAS" evidence="11">
    <location>
        <begin position="541"/>
        <end position="607"/>
    </location>
</feature>
<keyword evidence="4" id="KW-0808">Transferase</keyword>
<proteinExistence type="predicted"/>
<dbReference type="InterPro" id="IPR000014">
    <property type="entry name" value="PAS"/>
</dbReference>
<dbReference type="SUPFAM" id="SSF55874">
    <property type="entry name" value="ATPase domain of HSP90 chaperone/DNA topoisomerase II/histidine kinase"/>
    <property type="match status" value="1"/>
</dbReference>
<evidence type="ECO:0000256" key="6">
    <source>
        <dbReference type="ARBA" id="ARBA00022777"/>
    </source>
</evidence>
<evidence type="ECO:0000256" key="9">
    <source>
        <dbReference type="SAM" id="Phobius"/>
    </source>
</evidence>
<dbReference type="InterPro" id="IPR036890">
    <property type="entry name" value="HATPase_C_sf"/>
</dbReference>
<dbReference type="Gene3D" id="1.10.287.130">
    <property type="match status" value="1"/>
</dbReference>
<dbReference type="Pfam" id="PF00512">
    <property type="entry name" value="HisKA"/>
    <property type="match status" value="1"/>
</dbReference>
<evidence type="ECO:0000256" key="1">
    <source>
        <dbReference type="ARBA" id="ARBA00000085"/>
    </source>
</evidence>
<dbReference type="SMART" id="SM00065">
    <property type="entry name" value="GAF"/>
    <property type="match status" value="1"/>
</dbReference>
<evidence type="ECO:0000259" key="11">
    <source>
        <dbReference type="PROSITE" id="PS50112"/>
    </source>
</evidence>
<dbReference type="InterPro" id="IPR013767">
    <property type="entry name" value="PAS_fold"/>
</dbReference>
<dbReference type="PROSITE" id="PS50109">
    <property type="entry name" value="HIS_KIN"/>
    <property type="match status" value="1"/>
</dbReference>
<dbReference type="GO" id="GO:0005524">
    <property type="term" value="F:ATP binding"/>
    <property type="evidence" value="ECO:0007669"/>
    <property type="project" value="UniProtKB-KW"/>
</dbReference>
<keyword evidence="8" id="KW-0902">Two-component regulatory system</keyword>
<gene>
    <name evidence="12" type="ORF">A2290_01490</name>
</gene>
<dbReference type="SMART" id="SM00091">
    <property type="entry name" value="PAS"/>
    <property type="match status" value="1"/>
</dbReference>
<dbReference type="SUPFAM" id="SSF47384">
    <property type="entry name" value="Homodimeric domain of signal transducing histidine kinase"/>
    <property type="match status" value="1"/>
</dbReference>
<evidence type="ECO:0000313" key="13">
    <source>
        <dbReference type="Proteomes" id="UP000177905"/>
    </source>
</evidence>
<feature type="transmembrane region" description="Helical" evidence="9">
    <location>
        <begin position="325"/>
        <end position="344"/>
    </location>
</feature>